<dbReference type="EMBL" id="JBHTKY010000020">
    <property type="protein sequence ID" value="MFD1166528.1"/>
    <property type="molecule type" value="Genomic_DNA"/>
</dbReference>
<keyword evidence="3" id="KW-1185">Reference proteome</keyword>
<keyword evidence="2" id="KW-0326">Glycosidase</keyword>
<sequence length="509" mass="58291">MVFRLCQFVLWIISVFCAIDFVNAQDLDHSSDVRIAWDYSSMQQLADEGGYPRLIRLRNGNLFAIYENRKGDIHLKKSFDQGINWSNPEVIFSSYPYHVDGSSETVRINAANPEIIELDNGDILFACNYRPRKDDVAPFSIGLKKMDIKTGQLSEVKILYEAGKKFIDGCWEPSFLQLPNGEVHIYFANEGPYQKSNEQEISVIKSNDRGENWSTPQTVSFRKGRRDGMPVAVHTDQEIYLTVEDNKIDQFKPYIIKSDFPNSWTEPVLSDSKNRWYALDKAVDDSIYMGAPYLIKLSNGQFLLSYQTNRNRNHNWELSTMEVAIGNTEAKSFKNFTQPFPVALNKEAKWNSLANWDKNTVVALSSTNFKSEKISPWLIKGYLIPNTVILSSDTADIFIGSNSLLNLKVRAFKVDNSLKITFESTKSDTDKNYQMKEYLLYINGNNTEKIVIPVSKEKVQEKSVSLSTLPSNFHLGLAFRYVDNNGNIRIEKLANMTEENPETWIKIEK</sequence>
<dbReference type="Gene3D" id="2.120.10.10">
    <property type="match status" value="1"/>
</dbReference>
<dbReference type="EC" id="3.2.1.-" evidence="2"/>
<evidence type="ECO:0000313" key="2">
    <source>
        <dbReference type="EMBL" id="MFD1166528.1"/>
    </source>
</evidence>
<feature type="signal peptide" evidence="1">
    <location>
        <begin position="1"/>
        <end position="24"/>
    </location>
</feature>
<feature type="chain" id="PRO_5046125843" evidence="1">
    <location>
        <begin position="25"/>
        <end position="509"/>
    </location>
</feature>
<dbReference type="InterPro" id="IPR036278">
    <property type="entry name" value="Sialidase_sf"/>
</dbReference>
<reference evidence="3" key="1">
    <citation type="journal article" date="2019" name="Int. J. Syst. Evol. Microbiol.">
        <title>The Global Catalogue of Microorganisms (GCM) 10K type strain sequencing project: providing services to taxonomists for standard genome sequencing and annotation.</title>
        <authorList>
            <consortium name="The Broad Institute Genomics Platform"/>
            <consortium name="The Broad Institute Genome Sequencing Center for Infectious Disease"/>
            <person name="Wu L."/>
            <person name="Ma J."/>
        </authorList>
    </citation>
    <scope>NUCLEOTIDE SEQUENCE [LARGE SCALE GENOMIC DNA]</scope>
    <source>
        <strain evidence="3">CCUG 52468</strain>
    </source>
</reference>
<accession>A0ABW3RPB5</accession>
<dbReference type="PANTHER" id="PTHR38792">
    <property type="entry name" value="BNR/ASP-BOX REPEAT DOMAIN PROTEIN (AFU_ORTHOLOGUE AFUA_7G06430)-RELATED"/>
    <property type="match status" value="1"/>
</dbReference>
<dbReference type="Proteomes" id="UP001597205">
    <property type="component" value="Unassembled WGS sequence"/>
</dbReference>
<protein>
    <submittedName>
        <fullName evidence="2">Sialidase family protein</fullName>
        <ecNumber evidence="2">3.2.1.-</ecNumber>
    </submittedName>
</protein>
<comment type="caution">
    <text evidence="2">The sequence shown here is derived from an EMBL/GenBank/DDBJ whole genome shotgun (WGS) entry which is preliminary data.</text>
</comment>
<evidence type="ECO:0000313" key="3">
    <source>
        <dbReference type="Proteomes" id="UP001597205"/>
    </source>
</evidence>
<organism evidence="2 3">
    <name type="scientific">Sphingobacterium daejeonense</name>
    <dbReference type="NCBI Taxonomy" id="371142"/>
    <lineage>
        <taxon>Bacteria</taxon>
        <taxon>Pseudomonadati</taxon>
        <taxon>Bacteroidota</taxon>
        <taxon>Sphingobacteriia</taxon>
        <taxon>Sphingobacteriales</taxon>
        <taxon>Sphingobacteriaceae</taxon>
        <taxon>Sphingobacterium</taxon>
    </lineage>
</organism>
<proteinExistence type="predicted"/>
<dbReference type="RefSeq" id="WP_380897266.1">
    <property type="nucleotide sequence ID" value="NZ_JBHTKY010000020.1"/>
</dbReference>
<keyword evidence="1" id="KW-0732">Signal</keyword>
<name>A0ABW3RPB5_9SPHI</name>
<dbReference type="SUPFAM" id="SSF50939">
    <property type="entry name" value="Sialidases"/>
    <property type="match status" value="1"/>
</dbReference>
<dbReference type="PANTHER" id="PTHR38792:SF3">
    <property type="entry name" value="BNR_ASP-BOX REPEAT DOMAIN PROTEIN (AFU_ORTHOLOGUE AFUA_7G06430)-RELATED"/>
    <property type="match status" value="1"/>
</dbReference>
<dbReference type="CDD" id="cd15482">
    <property type="entry name" value="Sialidase_non-viral"/>
    <property type="match status" value="1"/>
</dbReference>
<evidence type="ECO:0000256" key="1">
    <source>
        <dbReference type="SAM" id="SignalP"/>
    </source>
</evidence>
<dbReference type="GO" id="GO:0016798">
    <property type="term" value="F:hydrolase activity, acting on glycosyl bonds"/>
    <property type="evidence" value="ECO:0007669"/>
    <property type="project" value="UniProtKB-KW"/>
</dbReference>
<gene>
    <name evidence="2" type="ORF">ACFQ2C_13015</name>
</gene>
<keyword evidence="2" id="KW-0378">Hydrolase</keyword>